<name>A0AAU7XH93_9HYPH</name>
<reference evidence="5" key="1">
    <citation type="submission" date="2024-06" db="EMBL/GenBank/DDBJ databases">
        <title>Methylostella associata gen. nov., sp. nov., a novel Ancalomicrobiaceae-affiliated facultatively methylotrophic bacteria that feed on methanotrophs of the genus Methylococcus.</title>
        <authorList>
            <person name="Saltykova V."/>
            <person name="Danilova O.V."/>
            <person name="Oshkin I.Y."/>
            <person name="Belova S.E."/>
            <person name="Pimenov N.V."/>
            <person name="Dedysh S.N."/>
        </authorList>
    </citation>
    <scope>NUCLEOTIDE SEQUENCE</scope>
    <source>
        <strain evidence="5">S20</strain>
    </source>
</reference>
<keyword evidence="2" id="KW-0238">DNA-binding</keyword>
<dbReference type="InterPro" id="IPR008920">
    <property type="entry name" value="TF_FadR/GntR_C"/>
</dbReference>
<dbReference type="SUPFAM" id="SSF48008">
    <property type="entry name" value="GntR ligand-binding domain-like"/>
    <property type="match status" value="1"/>
</dbReference>
<dbReference type="Pfam" id="PF00392">
    <property type="entry name" value="GntR"/>
    <property type="match status" value="1"/>
</dbReference>
<organism evidence="5">
    <name type="scientific">Methyloraptor flagellatus</name>
    <dbReference type="NCBI Taxonomy" id="3162530"/>
    <lineage>
        <taxon>Bacteria</taxon>
        <taxon>Pseudomonadati</taxon>
        <taxon>Pseudomonadota</taxon>
        <taxon>Alphaproteobacteria</taxon>
        <taxon>Hyphomicrobiales</taxon>
        <taxon>Ancalomicrobiaceae</taxon>
        <taxon>Methyloraptor</taxon>
    </lineage>
</organism>
<sequence length="242" mass="26374">MDESRSSPPDETAIHAVLSRILLAGRLPGGTKLGEHKLAEIFGVSRERIRKVLHRLGHERLLELVKNRGAFTIAPDLGEIHAVFEARRILESGIAAHLAETLTSAQLDRLRDHVECEAEALKAGRRDEWLKLSAEFHFLLADMTGNPIIQRHAQELVGRTTMLVAFYENTAGSQCGCDEHRGIFRALAAGERGRAVKAMSGHLALVETRLRPLACVDAGPTIESLVAEYGADLLPAGATIEA</sequence>
<proteinExistence type="predicted"/>
<protein>
    <submittedName>
        <fullName evidence="5">GntR family transcriptional regulator</fullName>
    </submittedName>
</protein>
<dbReference type="KEGG" id="mflg:ABS361_09685"/>
<dbReference type="Gene3D" id="1.20.120.530">
    <property type="entry name" value="GntR ligand-binding domain-like"/>
    <property type="match status" value="1"/>
</dbReference>
<dbReference type="SMART" id="SM00345">
    <property type="entry name" value="HTH_GNTR"/>
    <property type="match status" value="1"/>
</dbReference>
<accession>A0AAU7XH93</accession>
<keyword evidence="1" id="KW-0805">Transcription regulation</keyword>
<dbReference type="PANTHER" id="PTHR43537">
    <property type="entry name" value="TRANSCRIPTIONAL REGULATOR, GNTR FAMILY"/>
    <property type="match status" value="1"/>
</dbReference>
<keyword evidence="3" id="KW-0804">Transcription</keyword>
<evidence type="ECO:0000256" key="1">
    <source>
        <dbReference type="ARBA" id="ARBA00023015"/>
    </source>
</evidence>
<dbReference type="GO" id="GO:0003700">
    <property type="term" value="F:DNA-binding transcription factor activity"/>
    <property type="evidence" value="ECO:0007669"/>
    <property type="project" value="InterPro"/>
</dbReference>
<dbReference type="PROSITE" id="PS50949">
    <property type="entry name" value="HTH_GNTR"/>
    <property type="match status" value="1"/>
</dbReference>
<evidence type="ECO:0000256" key="2">
    <source>
        <dbReference type="ARBA" id="ARBA00023125"/>
    </source>
</evidence>
<dbReference type="PANTHER" id="PTHR43537:SF53">
    <property type="entry name" value="HTH-TYPE TRANSCRIPTIONAL REPRESSOR NANR"/>
    <property type="match status" value="1"/>
</dbReference>
<evidence type="ECO:0000256" key="3">
    <source>
        <dbReference type="ARBA" id="ARBA00023163"/>
    </source>
</evidence>
<dbReference type="SUPFAM" id="SSF46785">
    <property type="entry name" value="Winged helix' DNA-binding domain"/>
    <property type="match status" value="1"/>
</dbReference>
<dbReference type="InterPro" id="IPR036390">
    <property type="entry name" value="WH_DNA-bd_sf"/>
</dbReference>
<dbReference type="RefSeq" id="WP_407051549.1">
    <property type="nucleotide sequence ID" value="NZ_CP158568.1"/>
</dbReference>
<dbReference type="InterPro" id="IPR000524">
    <property type="entry name" value="Tscrpt_reg_HTH_GntR"/>
</dbReference>
<dbReference type="InterPro" id="IPR036388">
    <property type="entry name" value="WH-like_DNA-bd_sf"/>
</dbReference>
<gene>
    <name evidence="5" type="ORF">ABS361_09685</name>
</gene>
<evidence type="ECO:0000259" key="4">
    <source>
        <dbReference type="PROSITE" id="PS50949"/>
    </source>
</evidence>
<dbReference type="Pfam" id="PF07729">
    <property type="entry name" value="FCD"/>
    <property type="match status" value="1"/>
</dbReference>
<dbReference type="InterPro" id="IPR011711">
    <property type="entry name" value="GntR_C"/>
</dbReference>
<dbReference type="Gene3D" id="1.10.10.10">
    <property type="entry name" value="Winged helix-like DNA-binding domain superfamily/Winged helix DNA-binding domain"/>
    <property type="match status" value="1"/>
</dbReference>
<dbReference type="GO" id="GO:0003677">
    <property type="term" value="F:DNA binding"/>
    <property type="evidence" value="ECO:0007669"/>
    <property type="project" value="UniProtKB-KW"/>
</dbReference>
<evidence type="ECO:0000313" key="5">
    <source>
        <dbReference type="EMBL" id="XBY46454.1"/>
    </source>
</evidence>
<dbReference type="SMART" id="SM00895">
    <property type="entry name" value="FCD"/>
    <property type="match status" value="1"/>
</dbReference>
<dbReference type="EMBL" id="CP158568">
    <property type="protein sequence ID" value="XBY46454.1"/>
    <property type="molecule type" value="Genomic_DNA"/>
</dbReference>
<feature type="domain" description="HTH gntR-type" evidence="4">
    <location>
        <begin position="8"/>
        <end position="75"/>
    </location>
</feature>
<dbReference type="AlphaFoldDB" id="A0AAU7XH93"/>